<gene>
    <name evidence="1" type="ORF">JI435_420540</name>
</gene>
<reference evidence="2" key="1">
    <citation type="journal article" date="2021" name="BMC Genomics">
        <title>Chromosome-level genome assembly and manually-curated proteome of model necrotroph Parastagonospora nodorum Sn15 reveals a genome-wide trove of candidate effector homologs, and redundancy of virulence-related functions within an accessory chromosome.</title>
        <authorList>
            <person name="Bertazzoni S."/>
            <person name="Jones D.A.B."/>
            <person name="Phan H.T."/>
            <person name="Tan K.-C."/>
            <person name="Hane J.K."/>
        </authorList>
    </citation>
    <scope>NUCLEOTIDE SEQUENCE [LARGE SCALE GENOMIC DNA]</scope>
    <source>
        <strain evidence="2">SN15 / ATCC MYA-4574 / FGSC 10173)</strain>
    </source>
</reference>
<sequence length="55" mass="6359">MSSSFCILSLVDSKHRNVWKLQTSGRVSAATARLGPTVRRRTHYNSLPRCYTRHR</sequence>
<dbReference type="AlphaFoldDB" id="A0A7U2I814"/>
<accession>A0A7U2I814</accession>
<dbReference type="VEuPathDB" id="FungiDB:JI435_420540"/>
<dbReference type="Proteomes" id="UP000663193">
    <property type="component" value="Chromosome 16"/>
</dbReference>
<proteinExistence type="predicted"/>
<evidence type="ECO:0000313" key="2">
    <source>
        <dbReference type="Proteomes" id="UP000663193"/>
    </source>
</evidence>
<dbReference type="EMBL" id="CP069038">
    <property type="protein sequence ID" value="QRD03997.1"/>
    <property type="molecule type" value="Genomic_DNA"/>
</dbReference>
<evidence type="ECO:0000313" key="1">
    <source>
        <dbReference type="EMBL" id="QRD03997.1"/>
    </source>
</evidence>
<name>A0A7U2I814_PHANO</name>
<organism evidence="1 2">
    <name type="scientific">Phaeosphaeria nodorum (strain SN15 / ATCC MYA-4574 / FGSC 10173)</name>
    <name type="common">Glume blotch fungus</name>
    <name type="synonym">Parastagonospora nodorum</name>
    <dbReference type="NCBI Taxonomy" id="321614"/>
    <lineage>
        <taxon>Eukaryota</taxon>
        <taxon>Fungi</taxon>
        <taxon>Dikarya</taxon>
        <taxon>Ascomycota</taxon>
        <taxon>Pezizomycotina</taxon>
        <taxon>Dothideomycetes</taxon>
        <taxon>Pleosporomycetidae</taxon>
        <taxon>Pleosporales</taxon>
        <taxon>Pleosporineae</taxon>
        <taxon>Phaeosphaeriaceae</taxon>
        <taxon>Parastagonospora</taxon>
    </lineage>
</organism>
<keyword evidence="2" id="KW-1185">Reference proteome</keyword>
<protein>
    <submittedName>
        <fullName evidence="1">Uncharacterized protein</fullName>
    </submittedName>
</protein>